<organism evidence="2 3">
    <name type="scientific">Bradyrhizobium quebecense</name>
    <dbReference type="NCBI Taxonomy" id="2748629"/>
    <lineage>
        <taxon>Bacteria</taxon>
        <taxon>Pseudomonadati</taxon>
        <taxon>Pseudomonadota</taxon>
        <taxon>Alphaproteobacteria</taxon>
        <taxon>Hyphomicrobiales</taxon>
        <taxon>Nitrobacteraceae</taxon>
        <taxon>Bradyrhizobium</taxon>
    </lineage>
</organism>
<proteinExistence type="predicted"/>
<evidence type="ECO:0000313" key="3">
    <source>
        <dbReference type="Proteomes" id="UP000692816"/>
    </source>
</evidence>
<keyword evidence="3" id="KW-1185">Reference proteome</keyword>
<sequence>MNRLLLVAMAIVTMKIVCQNAIAQDRPPNPGFNAQMETIRKEVDRDMQGPLAKEAIVACRRVAGISVPVQTAPEAIRSGYSAEVAFKFADCVANYMYPIDARKIEELDKKASRR</sequence>
<dbReference type="Proteomes" id="UP000692816">
    <property type="component" value="Unassembled WGS sequence"/>
</dbReference>
<dbReference type="RefSeq" id="WP_207830850.1">
    <property type="nucleotide sequence ID" value="NZ_CP088282.1"/>
</dbReference>
<accession>A0ABS3MBB0</accession>
<evidence type="ECO:0000256" key="1">
    <source>
        <dbReference type="SAM" id="SignalP"/>
    </source>
</evidence>
<dbReference type="EMBL" id="JAGEPA010000001">
    <property type="protein sequence ID" value="MBO1428740.1"/>
    <property type="molecule type" value="Genomic_DNA"/>
</dbReference>
<reference evidence="2" key="1">
    <citation type="journal article" date="2021" name="Int. J. Syst. Evol. Microbiol.">
        <title>Bradyrhizobium septentrionale sp. nov. (sv. septentrionale) and Bradyrhizobium quebecense sp. nov. (sv. septentrionale) associated with legumes native to Canada possess rearranged symbiosis genes and numerous insertion sequences.</title>
        <authorList>
            <person name="Bromfield E.S.P."/>
            <person name="Cloutier S."/>
        </authorList>
    </citation>
    <scope>NUCLEOTIDE SEQUENCE</scope>
    <source>
        <strain evidence="2">12S5</strain>
    </source>
</reference>
<evidence type="ECO:0000313" key="2">
    <source>
        <dbReference type="EMBL" id="MBO1428740.1"/>
    </source>
</evidence>
<feature type="chain" id="PRO_5046385455" evidence="1">
    <location>
        <begin position="24"/>
        <end position="114"/>
    </location>
</feature>
<gene>
    <name evidence="2" type="ORF">J4P68_04765</name>
</gene>
<protein>
    <submittedName>
        <fullName evidence="2">Uncharacterized protein</fullName>
    </submittedName>
</protein>
<name>A0ABS3MBB0_9BRAD</name>
<feature type="signal peptide" evidence="1">
    <location>
        <begin position="1"/>
        <end position="23"/>
    </location>
</feature>
<comment type="caution">
    <text evidence="2">The sequence shown here is derived from an EMBL/GenBank/DDBJ whole genome shotgun (WGS) entry which is preliminary data.</text>
</comment>
<keyword evidence="1" id="KW-0732">Signal</keyword>